<reference evidence="3" key="1">
    <citation type="submission" date="2021-01" db="EMBL/GenBank/DDBJ databases">
        <authorList>
            <person name="Corre E."/>
            <person name="Pelletier E."/>
            <person name="Niang G."/>
            <person name="Scheremetjew M."/>
            <person name="Finn R."/>
            <person name="Kale V."/>
            <person name="Holt S."/>
            <person name="Cochrane G."/>
            <person name="Meng A."/>
            <person name="Brown T."/>
            <person name="Cohen L."/>
        </authorList>
    </citation>
    <scope>NUCLEOTIDE SEQUENCE</scope>
    <source>
        <strain evidence="3">CCAP1064/1</strain>
    </source>
</reference>
<dbReference type="PANTHER" id="PTHR11606">
    <property type="entry name" value="GLUTAMATE DEHYDROGENASE"/>
    <property type="match status" value="1"/>
</dbReference>
<proteinExistence type="predicted"/>
<dbReference type="GO" id="GO:0004352">
    <property type="term" value="F:glutamate dehydrogenase (NAD+) activity"/>
    <property type="evidence" value="ECO:0007669"/>
    <property type="project" value="TreeGrafter"/>
</dbReference>
<evidence type="ECO:0000259" key="2">
    <source>
        <dbReference type="Pfam" id="PF00208"/>
    </source>
</evidence>
<dbReference type="Gene3D" id="3.40.50.720">
    <property type="entry name" value="NAD(P)-binding Rossmann-like Domain"/>
    <property type="match status" value="1"/>
</dbReference>
<dbReference type="SUPFAM" id="SSF51735">
    <property type="entry name" value="NAD(P)-binding Rossmann-fold domains"/>
    <property type="match status" value="1"/>
</dbReference>
<feature type="domain" description="Glutamate/phenylalanine/leucine/valine/L-tryptophan dehydrogenase C-terminal" evidence="2">
    <location>
        <begin position="71"/>
        <end position="167"/>
    </location>
</feature>
<sequence>MTDSILDLVVNTKETRDKTVDYFGKREVLYLGTDANVTLEDINWIIKQADRRGYETRAAFMSSKPRTGTNHKEYGVTSDGMNVFLDVALQRVLGIDPGKESFTVKMTGGPDGDVGGNVIKIMVREYGDNAKIVDIADHSGCAEDPDGLNHEKLLQLFEQELCISNFSASLIGLSGILHICESIFLKIN</sequence>
<name>A0A7S0C0J8_9STRA</name>
<evidence type="ECO:0000256" key="1">
    <source>
        <dbReference type="ARBA" id="ARBA00023002"/>
    </source>
</evidence>
<organism evidence="3">
    <name type="scientific">Proboscia inermis</name>
    <dbReference type="NCBI Taxonomy" id="420281"/>
    <lineage>
        <taxon>Eukaryota</taxon>
        <taxon>Sar</taxon>
        <taxon>Stramenopiles</taxon>
        <taxon>Ochrophyta</taxon>
        <taxon>Bacillariophyta</taxon>
        <taxon>Coscinodiscophyceae</taxon>
        <taxon>Rhizosoleniophycidae</taxon>
        <taxon>Rhizosoleniales</taxon>
        <taxon>Rhizosoleniaceae</taxon>
        <taxon>Proboscia</taxon>
    </lineage>
</organism>
<accession>A0A7S0C0J8</accession>
<dbReference type="PANTHER" id="PTHR11606:SF39">
    <property type="entry name" value="GLUTAMATE_PHENYLALANINE_LEUCINE_VALINE_L-TRYPTOPHAN DEHYDROGENASE C-TERMINAL DOMAIN-CONTAINING PROTEIN"/>
    <property type="match status" value="1"/>
</dbReference>
<dbReference type="AlphaFoldDB" id="A0A7S0C0J8"/>
<dbReference type="EMBL" id="HBEL01010675">
    <property type="protein sequence ID" value="CAD8408948.1"/>
    <property type="molecule type" value="Transcribed_RNA"/>
</dbReference>
<keyword evidence="1" id="KW-0560">Oxidoreductase</keyword>
<dbReference type="GO" id="GO:0005739">
    <property type="term" value="C:mitochondrion"/>
    <property type="evidence" value="ECO:0007669"/>
    <property type="project" value="TreeGrafter"/>
</dbReference>
<dbReference type="InterPro" id="IPR006096">
    <property type="entry name" value="Glu/Leu/Phe/Val/Trp_DH_C"/>
</dbReference>
<dbReference type="InterPro" id="IPR036291">
    <property type="entry name" value="NAD(P)-bd_dom_sf"/>
</dbReference>
<gene>
    <name evidence="3" type="ORF">PINE0816_LOCUS5070</name>
</gene>
<evidence type="ECO:0000313" key="3">
    <source>
        <dbReference type="EMBL" id="CAD8408948.1"/>
    </source>
</evidence>
<dbReference type="GO" id="GO:0006538">
    <property type="term" value="P:L-glutamate catabolic process"/>
    <property type="evidence" value="ECO:0007669"/>
    <property type="project" value="TreeGrafter"/>
</dbReference>
<dbReference type="Pfam" id="PF00208">
    <property type="entry name" value="ELFV_dehydrog"/>
    <property type="match status" value="1"/>
</dbReference>
<protein>
    <recommendedName>
        <fullName evidence="2">Glutamate/phenylalanine/leucine/valine/L-tryptophan dehydrogenase C-terminal domain-containing protein</fullName>
    </recommendedName>
</protein>